<dbReference type="EMBL" id="AYJU01000016">
    <property type="protein sequence ID" value="EST54335.1"/>
    <property type="molecule type" value="Genomic_DNA"/>
</dbReference>
<feature type="transmembrane region" description="Helical" evidence="1">
    <location>
        <begin position="146"/>
        <end position="164"/>
    </location>
</feature>
<dbReference type="HOGENOM" id="CLU_129275_0_0_9"/>
<keyword evidence="3" id="KW-1185">Reference proteome</keyword>
<evidence type="ECO:0008006" key="4">
    <source>
        <dbReference type="Google" id="ProtNLM"/>
    </source>
</evidence>
<gene>
    <name evidence="2" type="ORF">T458_13475</name>
</gene>
<dbReference type="eggNOG" id="ENOG50332HI">
    <property type="taxonomic scope" value="Bacteria"/>
</dbReference>
<keyword evidence="1" id="KW-1133">Transmembrane helix</keyword>
<dbReference type="PATRIC" id="fig|1408254.3.peg.2659"/>
<dbReference type="STRING" id="1408254.T458_13475"/>
<dbReference type="Proteomes" id="UP000017973">
    <property type="component" value="Unassembled WGS sequence"/>
</dbReference>
<organism evidence="2 3">
    <name type="scientific">Brevibacillus panacihumi W25</name>
    <dbReference type="NCBI Taxonomy" id="1408254"/>
    <lineage>
        <taxon>Bacteria</taxon>
        <taxon>Bacillati</taxon>
        <taxon>Bacillota</taxon>
        <taxon>Bacilli</taxon>
        <taxon>Bacillales</taxon>
        <taxon>Paenibacillaceae</taxon>
        <taxon>Brevibacillus</taxon>
    </lineage>
</organism>
<sequence length="173" mass="19257">MEWKIEVKGFFWMKDMMGYVLIGIGTLFVLATYSGLEMKMDVLWPAFLLIPGIGFHLMFFMNPQPKRAGLLVPGGILLVYAPLFFFSALLLDGDMSKTWPVFLLGPAVGLFELYIFGGRKHALLIPISLLTVVAFIFLASNLLSTQFGGILGMILIVCGGFILIRKKQSDTRL</sequence>
<reference evidence="2 3" key="1">
    <citation type="journal article" date="2014" name="Genome Announc.">
        <title>Draft Genome Sequence of Brevibacillus panacihumi Strain W25, a Halotolerant Hydrocarbon-Degrading Bacterium.</title>
        <authorList>
            <person name="Wang X."/>
            <person name="Jin D."/>
            <person name="Zhou L."/>
            <person name="Wu L."/>
            <person name="An W."/>
            <person name="Chen Y."/>
            <person name="Zhao L."/>
        </authorList>
    </citation>
    <scope>NUCLEOTIDE SEQUENCE [LARGE SCALE GENOMIC DNA]</scope>
    <source>
        <strain evidence="2 3">W25</strain>
    </source>
</reference>
<name>V6M8Y0_9BACL</name>
<feature type="transmembrane region" description="Helical" evidence="1">
    <location>
        <begin position="16"/>
        <end position="36"/>
    </location>
</feature>
<keyword evidence="1" id="KW-0812">Transmembrane</keyword>
<feature type="transmembrane region" description="Helical" evidence="1">
    <location>
        <begin position="42"/>
        <end position="61"/>
    </location>
</feature>
<evidence type="ECO:0000313" key="2">
    <source>
        <dbReference type="EMBL" id="EST54335.1"/>
    </source>
</evidence>
<comment type="caution">
    <text evidence="2">The sequence shown here is derived from an EMBL/GenBank/DDBJ whole genome shotgun (WGS) entry which is preliminary data.</text>
</comment>
<feature type="transmembrane region" description="Helical" evidence="1">
    <location>
        <begin position="123"/>
        <end position="140"/>
    </location>
</feature>
<dbReference type="RefSeq" id="WP_023556613.1">
    <property type="nucleotide sequence ID" value="NZ_KI629782.1"/>
</dbReference>
<protein>
    <recommendedName>
        <fullName evidence="4">DUF5668 domain-containing protein</fullName>
    </recommendedName>
</protein>
<feature type="transmembrane region" description="Helical" evidence="1">
    <location>
        <begin position="68"/>
        <end position="91"/>
    </location>
</feature>
<accession>V6M8Y0</accession>
<evidence type="ECO:0000313" key="3">
    <source>
        <dbReference type="Proteomes" id="UP000017973"/>
    </source>
</evidence>
<feature type="transmembrane region" description="Helical" evidence="1">
    <location>
        <begin position="97"/>
        <end position="116"/>
    </location>
</feature>
<evidence type="ECO:0000256" key="1">
    <source>
        <dbReference type="SAM" id="Phobius"/>
    </source>
</evidence>
<proteinExistence type="predicted"/>
<dbReference type="AlphaFoldDB" id="V6M8Y0"/>
<keyword evidence="1" id="KW-0472">Membrane</keyword>